<protein>
    <recommendedName>
        <fullName evidence="3">Immunity protein 50</fullName>
    </recommendedName>
</protein>
<reference evidence="1 2" key="1">
    <citation type="submission" date="2016-11" db="EMBL/GenBank/DDBJ databases">
        <authorList>
            <person name="Jaros S."/>
            <person name="Januszkiewicz K."/>
            <person name="Wedrychowicz H."/>
        </authorList>
    </citation>
    <scope>NUCLEOTIDE SEQUENCE [LARGE SCALE GENOMIC DNA]</scope>
    <source>
        <strain evidence="1">NCIMB 2154T</strain>
    </source>
</reference>
<sequence length="129" mass="14779">MNILDTIRNNQFIKKIYPNGISDFFIGNISLGIDSSITIALHSKEKPSIEISKWGKWGINYNIIVIEFSSFLPKRCDIINWESINKDSSNITINKNNLDSFEIEIISGIAKIIIETDSFLFQKCETYIL</sequence>
<evidence type="ECO:0008006" key="3">
    <source>
        <dbReference type="Google" id="ProtNLM"/>
    </source>
</evidence>
<dbReference type="OrthoDB" id="9804366at2"/>
<dbReference type="RefSeq" id="WP_024742574.1">
    <property type="nucleotide sequence ID" value="NZ_BAUG01000123.1"/>
</dbReference>
<proteinExistence type="predicted"/>
<accession>A0A2H1ECI0</accession>
<dbReference type="GeneID" id="47724207"/>
<gene>
    <name evidence="1" type="ORF">MARIT_2751</name>
</gene>
<keyword evidence="2" id="KW-1185">Reference proteome</keyword>
<dbReference type="EMBL" id="LT634361">
    <property type="protein sequence ID" value="SFZ84444.1"/>
    <property type="molecule type" value="Genomic_DNA"/>
</dbReference>
<dbReference type="Proteomes" id="UP000231564">
    <property type="component" value="Chromosome MARIT"/>
</dbReference>
<name>A0A2H1ECI0_9FLAO</name>
<evidence type="ECO:0000313" key="2">
    <source>
        <dbReference type="Proteomes" id="UP000231564"/>
    </source>
</evidence>
<dbReference type="KEGG" id="tmar:MARIT_2751"/>
<evidence type="ECO:0000313" key="1">
    <source>
        <dbReference type="EMBL" id="SFZ84444.1"/>
    </source>
</evidence>
<dbReference type="AlphaFoldDB" id="A0A2H1ECI0"/>
<organism evidence="1 2">
    <name type="scientific">Tenacibaculum maritimum NCIMB 2154</name>
    <dbReference type="NCBI Taxonomy" id="1349785"/>
    <lineage>
        <taxon>Bacteria</taxon>
        <taxon>Pseudomonadati</taxon>
        <taxon>Bacteroidota</taxon>
        <taxon>Flavobacteriia</taxon>
        <taxon>Flavobacteriales</taxon>
        <taxon>Flavobacteriaceae</taxon>
        <taxon>Tenacibaculum</taxon>
    </lineage>
</organism>